<dbReference type="SMART" id="SM00320">
    <property type="entry name" value="WD40"/>
    <property type="match status" value="2"/>
</dbReference>
<comment type="caution">
    <text evidence="3">The sequence shown here is derived from an EMBL/GenBank/DDBJ whole genome shotgun (WGS) entry which is preliminary data.</text>
</comment>
<dbReference type="SUPFAM" id="SSF50978">
    <property type="entry name" value="WD40 repeat-like"/>
    <property type="match status" value="1"/>
</dbReference>
<keyword evidence="4" id="KW-1185">Reference proteome</keyword>
<feature type="region of interest" description="Disordered" evidence="1">
    <location>
        <begin position="1296"/>
        <end position="1433"/>
    </location>
</feature>
<feature type="compositionally biased region" description="Basic and acidic residues" evidence="1">
    <location>
        <begin position="982"/>
        <end position="1002"/>
    </location>
</feature>
<evidence type="ECO:0000259" key="2">
    <source>
        <dbReference type="Pfam" id="PF21034"/>
    </source>
</evidence>
<dbReference type="InterPro" id="IPR048382">
    <property type="entry name" value="BCAS3_WD40"/>
</dbReference>
<dbReference type="PANTHER" id="PTHR13268:SF0">
    <property type="entry name" value="BCAS3 MICROTUBULE ASSOCIATED CELL MIGRATION FACTOR"/>
    <property type="match status" value="1"/>
</dbReference>
<dbReference type="GO" id="GO:0042594">
    <property type="term" value="P:response to starvation"/>
    <property type="evidence" value="ECO:0007669"/>
    <property type="project" value="TreeGrafter"/>
</dbReference>
<evidence type="ECO:0000313" key="3">
    <source>
        <dbReference type="EMBL" id="KAK9875809.1"/>
    </source>
</evidence>
<feature type="region of interest" description="Disordered" evidence="1">
    <location>
        <begin position="1173"/>
        <end position="1278"/>
    </location>
</feature>
<dbReference type="PANTHER" id="PTHR13268">
    <property type="entry name" value="BREAST CARCINOMA AMPLIFIED SEQUENCE 3"/>
    <property type="match status" value="1"/>
</dbReference>
<feature type="compositionally biased region" description="Low complexity" evidence="1">
    <location>
        <begin position="1415"/>
        <end position="1425"/>
    </location>
</feature>
<dbReference type="InterPro" id="IPR045142">
    <property type="entry name" value="BCAS3-like"/>
</dbReference>
<dbReference type="InterPro" id="IPR015943">
    <property type="entry name" value="WD40/YVTN_repeat-like_dom_sf"/>
</dbReference>
<sequence>MSAESSEYHQDQPPRSSINYVISTEVTDPSILESVADTVAGFINDVVPTSYTIPRDTTNEIQWAHLGPLEFDERESTLSTIYEKNSTPPLILVLGYNTGIQVWSVSTNGLAAEVVPWRPGKTKVFKILPSPHKVDSNCEDVFLSTRPLIALCDVDSATGSCCTLDFVSFKNFKQVKSIKFRNNILDVQANKRSVVVSFLEKIVVLDAFTLRDRCTVTLCPVISTSPIALGSRWLAYTEKTSISTKASGGGCNNEGNTSVATTVIQCAKYISKGIIDVGGSVVSSFTGSTNFKPGVVSPGSPQSSGKSDSRPKGIVTVLDIECDQVTNRDPLVNAEAVVAHFEAHNNPVASLKFDPSGMLLVTADVKGYDFHVFRIHPHPIASCLSSVHHLYILHRGDTTSRVQDMCFSPDSRWVTVSTRRGTTHVFPITPYGGPVGVRTHTTKHVVNKMSRYHRSAGLTGENNTNNPARSDSVTKVFPYANPRREEYPKPTVVNALAQIKQPTSIQTIQTSGTVQLRSTNVINPEDSNCIVACFAAPRDCIDQNTKKNKSKQHDTIESLFIIAYHGSLIQYDLKPCPARNLVRDRVCDDSPIELRTTPAAQWRLQRTPNFTDAQVPKKESYFEDIFSGVSKEKVVEQSDDYWLSQVEIVTHAGPHRRLWMGPQFTFKTYATKPGIPLSISNVQNIEIRRTHQPSLAISRFISFDPDSHASREFSPPYHNFIDEIEVGGDVRLEEDLADALIESPAPRDSGLNRALKHGNSGTFFLAHPGKRSSVIPAEFEEIEDEELPEIVRSDSLDFLEDFEVIQPAIEGDVNPEQIMRSENDTLMEVPYYRNEDEELPEIVRSDSLDFLEDFEVIQPAIEGDVNREKILRREDGTLMEVPYYRNDLKNPNLQKALDTLAERRVEVCLADACRMPSSESTVSFGEELEREMEALIEHDFIIQRAMAAQELRTSLMGSHEIGVSQIDAPVEQDNSEQSEKEEEQKSKDELGREEELRREEDLSEKELRWREMERRGREEQLEQEQLEEFRREIEMKRESELSEKLRTLRREEDLRLQNEHKELLKKKEGLRQTQLKLQDAMRASKEENLRREEIRNQEVIIEEQLGEEIESRNQDLLRREEGIRNEAELKNLVEYMKTANLKVDKLRKEENLRFDLSKVKELSQQDVLRRAEELRKQDELRKAEPLKREEKSKKEEELRKEEKLRTEDEPTKQKVLRWEEDLRREPEREQDELNKAEKFKREDASRKEKELGPQDQLKKTENIKKEVEVRKEESTKQVELKSTEILINEEKLKGEEELVKEGKKKKKKGKSRKDAELKNQDEFKKAEELKERKEEKLAKEIKKQDEFKRAEKLRREEEELRRKEEELRSRAKLKKEEQSKKREELKKKQEVVSKKERLKREEALKKMRMKEKKSSSSSVKAATSSKKSEGESP</sequence>
<proteinExistence type="predicted"/>
<protein>
    <recommendedName>
        <fullName evidence="2">BCAS3 WD40 domain-containing protein</fullName>
    </recommendedName>
</protein>
<dbReference type="EMBL" id="JARQZJ010000034">
    <property type="protein sequence ID" value="KAK9875809.1"/>
    <property type="molecule type" value="Genomic_DNA"/>
</dbReference>
<gene>
    <name evidence="3" type="ORF">WA026_009594</name>
</gene>
<dbReference type="InterPro" id="IPR001680">
    <property type="entry name" value="WD40_rpt"/>
</dbReference>
<dbReference type="Pfam" id="PF21034">
    <property type="entry name" value="BCAS3_WD40"/>
    <property type="match status" value="1"/>
</dbReference>
<dbReference type="Gene3D" id="2.130.10.10">
    <property type="entry name" value="YVTN repeat-like/Quinoprotein amine dehydrogenase"/>
    <property type="match status" value="1"/>
</dbReference>
<evidence type="ECO:0000313" key="4">
    <source>
        <dbReference type="Proteomes" id="UP001431783"/>
    </source>
</evidence>
<dbReference type="Proteomes" id="UP001431783">
    <property type="component" value="Unassembled WGS sequence"/>
</dbReference>
<evidence type="ECO:0000256" key="1">
    <source>
        <dbReference type="SAM" id="MobiDB-lite"/>
    </source>
</evidence>
<dbReference type="GO" id="GO:0005737">
    <property type="term" value="C:cytoplasm"/>
    <property type="evidence" value="ECO:0007669"/>
    <property type="project" value="TreeGrafter"/>
</dbReference>
<organism evidence="3 4">
    <name type="scientific">Henosepilachna vigintioctopunctata</name>
    <dbReference type="NCBI Taxonomy" id="420089"/>
    <lineage>
        <taxon>Eukaryota</taxon>
        <taxon>Metazoa</taxon>
        <taxon>Ecdysozoa</taxon>
        <taxon>Arthropoda</taxon>
        <taxon>Hexapoda</taxon>
        <taxon>Insecta</taxon>
        <taxon>Pterygota</taxon>
        <taxon>Neoptera</taxon>
        <taxon>Endopterygota</taxon>
        <taxon>Coleoptera</taxon>
        <taxon>Polyphaga</taxon>
        <taxon>Cucujiformia</taxon>
        <taxon>Coccinelloidea</taxon>
        <taxon>Coccinellidae</taxon>
        <taxon>Epilachninae</taxon>
        <taxon>Epilachnini</taxon>
        <taxon>Henosepilachna</taxon>
    </lineage>
</organism>
<name>A0AAW1TYS4_9CUCU</name>
<accession>A0AAW1TYS4</accession>
<feature type="domain" description="BCAS3 WD40" evidence="2">
    <location>
        <begin position="74"/>
        <end position="459"/>
    </location>
</feature>
<reference evidence="3 4" key="1">
    <citation type="submission" date="2023-03" db="EMBL/GenBank/DDBJ databases">
        <title>Genome insight into feeding habits of ladybird beetles.</title>
        <authorList>
            <person name="Li H.-S."/>
            <person name="Huang Y.-H."/>
            <person name="Pang H."/>
        </authorList>
    </citation>
    <scope>NUCLEOTIDE SEQUENCE [LARGE SCALE GENOMIC DNA]</scope>
    <source>
        <strain evidence="3">SYSU_2023b</strain>
        <tissue evidence="3">Whole body</tissue>
    </source>
</reference>
<feature type="compositionally biased region" description="Basic and acidic residues" evidence="1">
    <location>
        <begin position="1312"/>
        <end position="1405"/>
    </location>
</feature>
<dbReference type="InterPro" id="IPR036322">
    <property type="entry name" value="WD40_repeat_dom_sf"/>
</dbReference>
<dbReference type="GO" id="GO:0006914">
    <property type="term" value="P:autophagy"/>
    <property type="evidence" value="ECO:0007669"/>
    <property type="project" value="InterPro"/>
</dbReference>
<feature type="compositionally biased region" description="Basic residues" evidence="1">
    <location>
        <begin position="1302"/>
        <end position="1311"/>
    </location>
</feature>
<feature type="region of interest" description="Disordered" evidence="1">
    <location>
        <begin position="968"/>
        <end position="1002"/>
    </location>
</feature>